<dbReference type="Proteomes" id="UP000232722">
    <property type="component" value="Unassembled WGS sequence"/>
</dbReference>
<dbReference type="OrthoDB" id="2412181at2759"/>
<dbReference type="AlphaFoldDB" id="A0A2I1F4N7"/>
<dbReference type="VEuPathDB" id="FungiDB:RhiirFUN_017401"/>
<name>A0A2I1F4N7_9GLOM</name>
<feature type="compositionally biased region" description="Acidic residues" evidence="1">
    <location>
        <begin position="91"/>
        <end position="119"/>
    </location>
</feature>
<evidence type="ECO:0000313" key="3">
    <source>
        <dbReference type="Proteomes" id="UP000232722"/>
    </source>
</evidence>
<proteinExistence type="predicted"/>
<feature type="compositionally biased region" description="Basic and acidic residues" evidence="1">
    <location>
        <begin position="64"/>
        <end position="80"/>
    </location>
</feature>
<evidence type="ECO:0000256" key="1">
    <source>
        <dbReference type="SAM" id="MobiDB-lite"/>
    </source>
</evidence>
<sequence>MPEIILCISESVEINSYAFTDYQCFGLVTTGVSRVVSSVNGCVAMLALEKDQRALNEFQPPPNDKSEPRTPEDNIIRDPEDNPFLVRSELSEYDEETTEKDEEENCDSEEQGSDEDADIDVSGATGAKLTDASKTEYKKMYENMDETLKWRLKSGRYVEDVIYEFGCSCQFEEPSNYELFTTEEREEIKSKNIKCNPEPEEDVITCLNAFNKTNVHDIRESASIVNA</sequence>
<gene>
    <name evidence="2" type="ORF">RhiirA5_426100</name>
</gene>
<reference evidence="2 3" key="1">
    <citation type="submission" date="2016-04" db="EMBL/GenBank/DDBJ databases">
        <title>Genome analyses suggest a sexual origin of heterokaryosis in a supposedly ancient asexual fungus.</title>
        <authorList>
            <person name="Ropars J."/>
            <person name="Sedzielewska K."/>
            <person name="Noel J."/>
            <person name="Charron P."/>
            <person name="Farinelli L."/>
            <person name="Marton T."/>
            <person name="Kruger M."/>
            <person name="Pelin A."/>
            <person name="Brachmann A."/>
            <person name="Corradi N."/>
        </authorList>
    </citation>
    <scope>NUCLEOTIDE SEQUENCE [LARGE SCALE GENOMIC DNA]</scope>
    <source>
        <strain evidence="2 3">A5</strain>
    </source>
</reference>
<protein>
    <submittedName>
        <fullName evidence="2">Uncharacterized protein</fullName>
    </submittedName>
</protein>
<reference evidence="2 3" key="2">
    <citation type="submission" date="2017-09" db="EMBL/GenBank/DDBJ databases">
        <title>Extensive intraspecific genome diversity in a model arbuscular mycorrhizal fungus.</title>
        <authorList>
            <person name="Chen E.C."/>
            <person name="Morin E."/>
            <person name="Beaudet D."/>
            <person name="Noel J."/>
            <person name="Ndikumana S."/>
            <person name="Charron P."/>
            <person name="St-Onge C."/>
            <person name="Giorgi J."/>
            <person name="Grigoriev I.V."/>
            <person name="Roux C."/>
            <person name="Martin F.M."/>
            <person name="Corradi N."/>
        </authorList>
    </citation>
    <scope>NUCLEOTIDE SEQUENCE [LARGE SCALE GENOMIC DNA]</scope>
    <source>
        <strain evidence="2 3">A5</strain>
    </source>
</reference>
<dbReference type="EMBL" id="LLXJ01001508">
    <property type="protein sequence ID" value="PKC01830.1"/>
    <property type="molecule type" value="Genomic_DNA"/>
</dbReference>
<evidence type="ECO:0000313" key="2">
    <source>
        <dbReference type="EMBL" id="PKC01830.1"/>
    </source>
</evidence>
<comment type="caution">
    <text evidence="2">The sequence shown here is derived from an EMBL/GenBank/DDBJ whole genome shotgun (WGS) entry which is preliminary data.</text>
</comment>
<feature type="region of interest" description="Disordered" evidence="1">
    <location>
        <begin position="56"/>
        <end position="127"/>
    </location>
</feature>
<accession>A0A2I1F4N7</accession>
<organism evidence="2 3">
    <name type="scientific">Rhizophagus irregularis</name>
    <dbReference type="NCBI Taxonomy" id="588596"/>
    <lineage>
        <taxon>Eukaryota</taxon>
        <taxon>Fungi</taxon>
        <taxon>Fungi incertae sedis</taxon>
        <taxon>Mucoromycota</taxon>
        <taxon>Glomeromycotina</taxon>
        <taxon>Glomeromycetes</taxon>
        <taxon>Glomerales</taxon>
        <taxon>Glomeraceae</taxon>
        <taxon>Rhizophagus</taxon>
    </lineage>
</organism>